<dbReference type="Pfam" id="PF08890">
    <property type="entry name" value="Phage_TAC_5"/>
    <property type="match status" value="1"/>
</dbReference>
<organism evidence="1 2">
    <name type="scientific">Paenibacillus popilliae</name>
    <name type="common">Bacillus popilliae</name>
    <dbReference type="NCBI Taxonomy" id="78057"/>
    <lineage>
        <taxon>Bacteria</taxon>
        <taxon>Bacillati</taxon>
        <taxon>Bacillota</taxon>
        <taxon>Bacilli</taxon>
        <taxon>Bacillales</taxon>
        <taxon>Paenibacillaceae</taxon>
        <taxon>Paenibacillus</taxon>
    </lineage>
</organism>
<sequence>MSFKAFLRENVAVRKEKEVIISERFKDDAGKAVPWKIRTITAEENAELQQQATVRKKGETEFDGTLYIAKLTAASVVFPDLKSAELQKSYGVMGDDVLLKSMLTAGEYSKLSSVVQALNGMDEDISELIEQVKN</sequence>
<dbReference type="InterPro" id="IPR014986">
    <property type="entry name" value="XkdN-like"/>
</dbReference>
<dbReference type="EMBL" id="SADY01000003">
    <property type="protein sequence ID" value="TQR44905.1"/>
    <property type="molecule type" value="Genomic_DNA"/>
</dbReference>
<comment type="caution">
    <text evidence="1">The sequence shown here is derived from an EMBL/GenBank/DDBJ whole genome shotgun (WGS) entry which is preliminary data.</text>
</comment>
<protein>
    <submittedName>
        <fullName evidence="1">Phage portal protein</fullName>
    </submittedName>
</protein>
<dbReference type="Proteomes" id="UP000316208">
    <property type="component" value="Unassembled WGS sequence"/>
</dbReference>
<dbReference type="InterPro" id="IPR038559">
    <property type="entry name" value="XkdN-like_sf"/>
</dbReference>
<proteinExistence type="predicted"/>
<evidence type="ECO:0000313" key="2">
    <source>
        <dbReference type="Proteomes" id="UP000316208"/>
    </source>
</evidence>
<reference evidence="1 2" key="1">
    <citation type="submission" date="2018-03" db="EMBL/GenBank/DDBJ databases">
        <title>Aerobic endospore-forming bacteria genome sequencing and assembly.</title>
        <authorList>
            <person name="Cavalcante D.A."/>
            <person name="Driks A."/>
            <person name="Putonti C."/>
            <person name="De-Souza M.T."/>
        </authorList>
    </citation>
    <scope>NUCLEOTIDE SEQUENCE [LARGE SCALE GENOMIC DNA]</scope>
    <source>
        <strain evidence="1 2">SDF0028</strain>
    </source>
</reference>
<evidence type="ECO:0000313" key="1">
    <source>
        <dbReference type="EMBL" id="TQR44905.1"/>
    </source>
</evidence>
<accession>A0ABY3ASS5</accession>
<gene>
    <name evidence="1" type="ORF">C7Y44_11315</name>
</gene>
<dbReference type="RefSeq" id="WP_021254547.1">
    <property type="nucleotide sequence ID" value="NZ_SADY01000003.1"/>
</dbReference>
<keyword evidence="2" id="KW-1185">Reference proteome</keyword>
<dbReference type="Gene3D" id="3.30.2220.30">
    <property type="match status" value="1"/>
</dbReference>
<name>A0ABY3ASS5_PAEPP</name>